<dbReference type="HOGENOM" id="CLU_2715464_0_0_9"/>
<gene>
    <name evidence="1" type="ORF">CC1_22340</name>
</gene>
<accession>D4J9A1</accession>
<dbReference type="PATRIC" id="fig|717962.3.peg.2138"/>
<evidence type="ECO:0000313" key="2">
    <source>
        <dbReference type="Proteomes" id="UP000008798"/>
    </source>
</evidence>
<organism evidence="1 2">
    <name type="scientific">Coprococcus catus GD/7</name>
    <dbReference type="NCBI Taxonomy" id="717962"/>
    <lineage>
        <taxon>Bacteria</taxon>
        <taxon>Bacillati</taxon>
        <taxon>Bacillota</taxon>
        <taxon>Clostridia</taxon>
        <taxon>Lachnospirales</taxon>
        <taxon>Lachnospiraceae</taxon>
        <taxon>Coprococcus</taxon>
    </lineage>
</organism>
<reference evidence="1 2" key="1">
    <citation type="submission" date="2010-03" db="EMBL/GenBank/DDBJ databases">
        <title>The genome sequence of Coprococcus catus GD/7.</title>
        <authorList>
            <consortium name="metaHIT consortium -- http://www.metahit.eu/"/>
            <person name="Pajon A."/>
            <person name="Turner K."/>
            <person name="Parkhill J."/>
            <person name="Duncan S."/>
            <person name="Flint H."/>
        </authorList>
    </citation>
    <scope>NUCLEOTIDE SEQUENCE [LARGE SCALE GENOMIC DNA]</scope>
    <source>
        <strain evidence="1 2">GD/7</strain>
    </source>
</reference>
<name>D4J9A1_9FIRM</name>
<reference evidence="1 2" key="2">
    <citation type="submission" date="2010-03" db="EMBL/GenBank/DDBJ databases">
        <authorList>
            <person name="Pajon A."/>
        </authorList>
    </citation>
    <scope>NUCLEOTIDE SEQUENCE [LARGE SCALE GENOMIC DNA]</scope>
    <source>
        <strain evidence="1 2">GD/7</strain>
    </source>
</reference>
<evidence type="ECO:0000313" key="1">
    <source>
        <dbReference type="EMBL" id="CBK80922.1"/>
    </source>
</evidence>
<dbReference type="KEGG" id="cct:CC1_22340"/>
<protein>
    <submittedName>
        <fullName evidence="1">Uncharacterized protein</fullName>
    </submittedName>
</protein>
<sequence length="72" mass="8251">MGKAILLFSDGYSISEIARGTEAECRKIMTNKYNDAADNVEALWLEQSYCEENDAILYMNGEDVFIWKVICF</sequence>
<proteinExistence type="predicted"/>
<dbReference type="EMBL" id="FP929038">
    <property type="protein sequence ID" value="CBK80922.1"/>
    <property type="molecule type" value="Genomic_DNA"/>
</dbReference>
<dbReference type="AlphaFoldDB" id="D4J9A1"/>
<dbReference type="Proteomes" id="UP000008798">
    <property type="component" value="Chromosome"/>
</dbReference>
<dbReference type="RefSeq" id="WP_015514490.1">
    <property type="nucleotide sequence ID" value="NC_021009.1"/>
</dbReference>